<comment type="caution">
    <text evidence="2">The sequence shown here is derived from an EMBL/GenBank/DDBJ whole genome shotgun (WGS) entry which is preliminary data.</text>
</comment>
<feature type="domain" description="N-acetyltransferase" evidence="1">
    <location>
        <begin position="2"/>
        <end position="162"/>
    </location>
</feature>
<dbReference type="InterPro" id="IPR016181">
    <property type="entry name" value="Acyl_CoA_acyltransferase"/>
</dbReference>
<dbReference type="Pfam" id="PF00583">
    <property type="entry name" value="Acetyltransf_1"/>
    <property type="match status" value="1"/>
</dbReference>
<proteinExistence type="predicted"/>
<dbReference type="PROSITE" id="PS51186">
    <property type="entry name" value="GNAT"/>
    <property type="match status" value="1"/>
</dbReference>
<dbReference type="PANTHER" id="PTHR43617">
    <property type="entry name" value="L-AMINO ACID N-ACETYLTRANSFERASE"/>
    <property type="match status" value="1"/>
</dbReference>
<dbReference type="InterPro" id="IPR027455">
    <property type="entry name" value="Sper_AcTfrase_N"/>
</dbReference>
<sequence>MITLRKITLENRRSIFNLEVSEDQRRFVASNLSSVASCYVLATNGGHPFPFAIYADEQPVGFVMITYRITGYERPTIADDSYCILRLMIDKQYQNRGYGREAMKKILEFIRTFPAGPAHYCWISYKADNVAAKKLYESFGFRDNGEIFEDELITALRFSNAPFGVCTP</sequence>
<dbReference type="Gene3D" id="1.10.287.900">
    <property type="entry name" value="The crystal structure of the spermine/spermidine acetyltransferase from enterococcus faecali"/>
    <property type="match status" value="1"/>
</dbReference>
<protein>
    <submittedName>
        <fullName evidence="2">GNAT family N-acetyltransferase</fullName>
    </submittedName>
</protein>
<evidence type="ECO:0000313" key="2">
    <source>
        <dbReference type="EMBL" id="MBW7453762.1"/>
    </source>
</evidence>
<dbReference type="InterPro" id="IPR000182">
    <property type="entry name" value="GNAT_dom"/>
</dbReference>
<gene>
    <name evidence="2" type="ORF">K0U00_06895</name>
</gene>
<keyword evidence="3" id="KW-1185">Reference proteome</keyword>
<organism evidence="2 3">
    <name type="scientific">Paenibacillus sepulcri</name>
    <dbReference type="NCBI Taxonomy" id="359917"/>
    <lineage>
        <taxon>Bacteria</taxon>
        <taxon>Bacillati</taxon>
        <taxon>Bacillota</taxon>
        <taxon>Bacilli</taxon>
        <taxon>Bacillales</taxon>
        <taxon>Paenibacillaceae</taxon>
        <taxon>Paenibacillus</taxon>
    </lineage>
</organism>
<dbReference type="Proteomes" id="UP001519887">
    <property type="component" value="Unassembled WGS sequence"/>
</dbReference>
<reference evidence="2 3" key="1">
    <citation type="submission" date="2021-07" db="EMBL/GenBank/DDBJ databases">
        <title>Paenibacillus radiodurans sp. nov., isolated from the southeastern edge of Tengger Desert.</title>
        <authorList>
            <person name="Zhang G."/>
        </authorList>
    </citation>
    <scope>NUCLEOTIDE SEQUENCE [LARGE SCALE GENOMIC DNA]</scope>
    <source>
        <strain evidence="2 3">CCM 7311</strain>
    </source>
</reference>
<dbReference type="EMBL" id="JAHZIK010000112">
    <property type="protein sequence ID" value="MBW7453762.1"/>
    <property type="molecule type" value="Genomic_DNA"/>
</dbReference>
<evidence type="ECO:0000313" key="3">
    <source>
        <dbReference type="Proteomes" id="UP001519887"/>
    </source>
</evidence>
<evidence type="ECO:0000259" key="1">
    <source>
        <dbReference type="PROSITE" id="PS51186"/>
    </source>
</evidence>
<name>A0ABS7BYN4_9BACL</name>
<dbReference type="CDD" id="cd04301">
    <property type="entry name" value="NAT_SF"/>
    <property type="match status" value="1"/>
</dbReference>
<dbReference type="RefSeq" id="WP_210044794.1">
    <property type="nucleotide sequence ID" value="NZ_JBHLVU010000029.1"/>
</dbReference>
<accession>A0ABS7BYN4</accession>
<dbReference type="Gene3D" id="3.40.630.30">
    <property type="match status" value="1"/>
</dbReference>
<dbReference type="InterPro" id="IPR050276">
    <property type="entry name" value="MshD_Acetyltransferase"/>
</dbReference>
<dbReference type="SUPFAM" id="SSF55729">
    <property type="entry name" value="Acyl-CoA N-acyltransferases (Nat)"/>
    <property type="match status" value="1"/>
</dbReference>